<dbReference type="InterPro" id="IPR009348">
    <property type="entry name" value="NPR2-like"/>
</dbReference>
<dbReference type="PANTHER" id="PTHR12991">
    <property type="entry name" value="NITROGEN PERMEASE REGULATOR 2/TUMOR SUPPRESSOR CANDIDATE 4"/>
    <property type="match status" value="1"/>
</dbReference>
<keyword evidence="4" id="KW-1185">Reference proteome</keyword>
<proteinExistence type="inferred from homology"/>
<reference evidence="3" key="1">
    <citation type="submission" date="2022-12" db="EMBL/GenBank/DDBJ databases">
        <authorList>
            <person name="Webb A."/>
        </authorList>
    </citation>
    <scope>NUCLEOTIDE SEQUENCE</scope>
    <source>
        <strain evidence="3">Hp1</strain>
    </source>
</reference>
<dbReference type="GO" id="GO:0005774">
    <property type="term" value="C:vacuolar membrane"/>
    <property type="evidence" value="ECO:0007669"/>
    <property type="project" value="TreeGrafter"/>
</dbReference>
<feature type="region of interest" description="Disordered" evidence="2">
    <location>
        <begin position="332"/>
        <end position="411"/>
    </location>
</feature>
<dbReference type="Proteomes" id="UP001162031">
    <property type="component" value="Unassembled WGS sequence"/>
</dbReference>
<dbReference type="PANTHER" id="PTHR12991:SF10">
    <property type="entry name" value="GATOR COMPLEX PROTEIN NPRL2"/>
    <property type="match status" value="1"/>
</dbReference>
<evidence type="ECO:0000313" key="4">
    <source>
        <dbReference type="Proteomes" id="UP001162031"/>
    </source>
</evidence>
<dbReference type="AlphaFoldDB" id="A0AAV0UJ22"/>
<feature type="compositionally biased region" description="Low complexity" evidence="2">
    <location>
        <begin position="389"/>
        <end position="398"/>
    </location>
</feature>
<evidence type="ECO:0000256" key="1">
    <source>
        <dbReference type="ARBA" id="ARBA00008433"/>
    </source>
</evidence>
<organism evidence="3 4">
    <name type="scientific">Hyaloperonospora brassicae</name>
    <name type="common">Brassica downy mildew</name>
    <name type="synonym">Peronospora brassicae</name>
    <dbReference type="NCBI Taxonomy" id="162125"/>
    <lineage>
        <taxon>Eukaryota</taxon>
        <taxon>Sar</taxon>
        <taxon>Stramenopiles</taxon>
        <taxon>Oomycota</taxon>
        <taxon>Peronosporomycetes</taxon>
        <taxon>Peronosporales</taxon>
        <taxon>Peronosporaceae</taxon>
        <taxon>Hyaloperonospora</taxon>
    </lineage>
</organism>
<gene>
    <name evidence="3" type="ORF">HBR001_LOCUS6587</name>
</gene>
<protein>
    <recommendedName>
        <fullName evidence="5">Nitrogen permease regulator 2</fullName>
    </recommendedName>
</protein>
<evidence type="ECO:0000313" key="3">
    <source>
        <dbReference type="EMBL" id="CAI5735735.1"/>
    </source>
</evidence>
<dbReference type="GO" id="GO:0010508">
    <property type="term" value="P:positive regulation of autophagy"/>
    <property type="evidence" value="ECO:0007669"/>
    <property type="project" value="TreeGrafter"/>
</dbReference>
<evidence type="ECO:0000256" key="2">
    <source>
        <dbReference type="SAM" id="MobiDB-lite"/>
    </source>
</evidence>
<dbReference type="GO" id="GO:1904262">
    <property type="term" value="P:negative regulation of TORC1 signaling"/>
    <property type="evidence" value="ECO:0007669"/>
    <property type="project" value="TreeGrafter"/>
</dbReference>
<comment type="caution">
    <text evidence="3">The sequence shown here is derived from an EMBL/GenBank/DDBJ whole genome shotgun (WGS) entry which is preliminary data.</text>
</comment>
<dbReference type="GO" id="GO:0005096">
    <property type="term" value="F:GTPase activator activity"/>
    <property type="evidence" value="ECO:0007669"/>
    <property type="project" value="TreeGrafter"/>
</dbReference>
<dbReference type="Pfam" id="PF06218">
    <property type="entry name" value="NPR2"/>
    <property type="match status" value="2"/>
</dbReference>
<dbReference type="EMBL" id="CANTFL010001287">
    <property type="protein sequence ID" value="CAI5735735.1"/>
    <property type="molecule type" value="Genomic_DNA"/>
</dbReference>
<name>A0AAV0UJ22_HYABA</name>
<evidence type="ECO:0008006" key="5">
    <source>
        <dbReference type="Google" id="ProtNLM"/>
    </source>
</evidence>
<comment type="similarity">
    <text evidence="1">Belongs to the NPR2 family.</text>
</comment>
<feature type="compositionally biased region" description="Low complexity" evidence="2">
    <location>
        <begin position="337"/>
        <end position="356"/>
    </location>
</feature>
<sequence length="468" mass="51732">MIKGLFYSEFDNVAGPVILFQAPPNVLSNEVFDSVSGYIIIDKALCGKIITVRAQQMKIVGYPVCIEDDKYHRNALLFNIGFVFNDHVETAPYRPIIRKLGAVVEGMEKESGFLYDPNKKALLGTILPQILRDLTLNGECTIPVDAANIINLKLFPSLQDPPSVCEYQVPVAIRDLRALLENSAEWDLALQQIVPFIDGVRYVKRISLEADVEIAIVKKCVRQLLYYGCVTLIDIFLHSNIYANTPKIAVLANDQKLQAECAVYIAKSGYAPPSFARIFALYCSVQPSLRMSDFAVVYFESLAFIDVRRFITFGLIHGFLRRVHRYPICIDRSSSPQQQQQQQAQQTTQQNQQQQQMGRPFKLPSNSPMLSGMNPVGAAPSAIQPNGASGTSNANVVGGSSGGSGSNVASLSSSKRGLISKANQLEKDLLRMMNGSHNTDDICTKFLLRYADVESTIQINPNCCAVHK</sequence>
<accession>A0AAV0UJ22</accession>
<dbReference type="GO" id="GO:1990130">
    <property type="term" value="C:GATOR1 complex"/>
    <property type="evidence" value="ECO:0007669"/>
    <property type="project" value="TreeGrafter"/>
</dbReference>